<dbReference type="CDD" id="cd02798">
    <property type="entry name" value="tRNA_bind_CsaA"/>
    <property type="match status" value="1"/>
</dbReference>
<dbReference type="Pfam" id="PF01588">
    <property type="entry name" value="tRNA_bind"/>
    <property type="match status" value="1"/>
</dbReference>
<keyword evidence="2 3" id="KW-0694">RNA-binding</keyword>
<dbReference type="OrthoDB" id="9794564at2"/>
<proteinExistence type="predicted"/>
<dbReference type="Proteomes" id="UP000317422">
    <property type="component" value="Unassembled WGS sequence"/>
</dbReference>
<dbReference type="GO" id="GO:0000049">
    <property type="term" value="F:tRNA binding"/>
    <property type="evidence" value="ECO:0007669"/>
    <property type="project" value="UniProtKB-UniRule"/>
</dbReference>
<dbReference type="EMBL" id="VFQC01000001">
    <property type="protein sequence ID" value="TQN32247.1"/>
    <property type="molecule type" value="Genomic_DNA"/>
</dbReference>
<accession>A0A543NKA1</accession>
<dbReference type="InterPro" id="IPR012340">
    <property type="entry name" value="NA-bd_OB-fold"/>
</dbReference>
<dbReference type="PANTHER" id="PTHR11586:SF37">
    <property type="entry name" value="TRNA-BINDING DOMAIN-CONTAINING PROTEIN"/>
    <property type="match status" value="1"/>
</dbReference>
<dbReference type="InterPro" id="IPR051270">
    <property type="entry name" value="Tyrosine-tRNA_ligase_regulator"/>
</dbReference>
<keyword evidence="6" id="KW-1185">Reference proteome</keyword>
<dbReference type="RefSeq" id="WP_141923770.1">
    <property type="nucleotide sequence ID" value="NZ_VFQC01000001.1"/>
</dbReference>
<evidence type="ECO:0000259" key="4">
    <source>
        <dbReference type="PROSITE" id="PS50886"/>
    </source>
</evidence>
<dbReference type="PROSITE" id="PS50886">
    <property type="entry name" value="TRBD"/>
    <property type="match status" value="1"/>
</dbReference>
<name>A0A543NKA1_9ACTN</name>
<gene>
    <name evidence="5" type="ORF">FHX37_2197</name>
</gene>
<dbReference type="Gene3D" id="2.40.50.140">
    <property type="entry name" value="Nucleic acid-binding proteins"/>
    <property type="match status" value="1"/>
</dbReference>
<dbReference type="SUPFAM" id="SSF50249">
    <property type="entry name" value="Nucleic acid-binding proteins"/>
    <property type="match status" value="1"/>
</dbReference>
<reference evidence="5 6" key="1">
    <citation type="submission" date="2019-06" db="EMBL/GenBank/DDBJ databases">
        <title>Sequencing the genomes of 1000 actinobacteria strains.</title>
        <authorList>
            <person name="Klenk H.-P."/>
        </authorList>
    </citation>
    <scope>NUCLEOTIDE SEQUENCE [LARGE SCALE GENOMIC DNA]</scope>
    <source>
        <strain evidence="5 6">DSM 45015</strain>
    </source>
</reference>
<evidence type="ECO:0000256" key="1">
    <source>
        <dbReference type="ARBA" id="ARBA00022555"/>
    </source>
</evidence>
<comment type="caution">
    <text evidence="5">The sequence shown here is derived from an EMBL/GenBank/DDBJ whole genome shotgun (WGS) entry which is preliminary data.</text>
</comment>
<evidence type="ECO:0000313" key="6">
    <source>
        <dbReference type="Proteomes" id="UP000317422"/>
    </source>
</evidence>
<organism evidence="5 6">
    <name type="scientific">Haloactinospora alba</name>
    <dbReference type="NCBI Taxonomy" id="405555"/>
    <lineage>
        <taxon>Bacteria</taxon>
        <taxon>Bacillati</taxon>
        <taxon>Actinomycetota</taxon>
        <taxon>Actinomycetes</taxon>
        <taxon>Streptosporangiales</taxon>
        <taxon>Nocardiopsidaceae</taxon>
        <taxon>Haloactinospora</taxon>
    </lineage>
</organism>
<protein>
    <submittedName>
        <fullName evidence="5">tRNA-binding protein</fullName>
    </submittedName>
</protein>
<feature type="domain" description="TRNA-binding" evidence="4">
    <location>
        <begin position="13"/>
        <end position="115"/>
    </location>
</feature>
<keyword evidence="1 3" id="KW-0820">tRNA-binding</keyword>
<dbReference type="PANTHER" id="PTHR11586">
    <property type="entry name" value="TRNA-AMINOACYLATION COFACTOR ARC1 FAMILY MEMBER"/>
    <property type="match status" value="1"/>
</dbReference>
<evidence type="ECO:0000256" key="2">
    <source>
        <dbReference type="ARBA" id="ARBA00022884"/>
    </source>
</evidence>
<evidence type="ECO:0000313" key="5">
    <source>
        <dbReference type="EMBL" id="TQN32247.1"/>
    </source>
</evidence>
<dbReference type="AlphaFoldDB" id="A0A543NKA1"/>
<evidence type="ECO:0000256" key="3">
    <source>
        <dbReference type="PROSITE-ProRule" id="PRU00209"/>
    </source>
</evidence>
<sequence length="115" mass="12276">MDSHPKDEIDAARFAAVDMRVGQVSAVEDFPEARNPAWKVAVDFGPLGTLWTSAQVRNYSRDELLGRLVVGAVNLGTRRVAGFRSQFLLLGAVDGDSVVRLLSPDAGAKPGDPVA</sequence>
<dbReference type="InterPro" id="IPR002547">
    <property type="entry name" value="tRNA-bd_dom"/>
</dbReference>